<dbReference type="PANTHER" id="PTHR13947">
    <property type="entry name" value="GNAT FAMILY N-ACETYLTRANSFERASE"/>
    <property type="match status" value="1"/>
</dbReference>
<organism evidence="4 5">
    <name type="scientific">Microctonus aethiopoides</name>
    <dbReference type="NCBI Taxonomy" id="144406"/>
    <lineage>
        <taxon>Eukaryota</taxon>
        <taxon>Metazoa</taxon>
        <taxon>Ecdysozoa</taxon>
        <taxon>Arthropoda</taxon>
        <taxon>Hexapoda</taxon>
        <taxon>Insecta</taxon>
        <taxon>Pterygota</taxon>
        <taxon>Neoptera</taxon>
        <taxon>Endopterygota</taxon>
        <taxon>Hymenoptera</taxon>
        <taxon>Apocrita</taxon>
        <taxon>Ichneumonoidea</taxon>
        <taxon>Braconidae</taxon>
        <taxon>Euphorinae</taxon>
        <taxon>Microctonus</taxon>
    </lineage>
</organism>
<evidence type="ECO:0000259" key="3">
    <source>
        <dbReference type="PROSITE" id="PS51186"/>
    </source>
</evidence>
<dbReference type="CDD" id="cd04301">
    <property type="entry name" value="NAT_SF"/>
    <property type="match status" value="1"/>
</dbReference>
<dbReference type="InterPro" id="IPR050769">
    <property type="entry name" value="NAT_camello-type"/>
</dbReference>
<dbReference type="Pfam" id="PF13508">
    <property type="entry name" value="Acetyltransf_7"/>
    <property type="match status" value="1"/>
</dbReference>
<evidence type="ECO:0000313" key="4">
    <source>
        <dbReference type="EMBL" id="KAK0176473.1"/>
    </source>
</evidence>
<feature type="transmembrane region" description="Helical" evidence="2">
    <location>
        <begin position="28"/>
        <end position="61"/>
    </location>
</feature>
<keyword evidence="2" id="KW-0812">Transmembrane</keyword>
<dbReference type="EMBL" id="JAQQBS010000001">
    <property type="protein sequence ID" value="KAK0176473.1"/>
    <property type="molecule type" value="Genomic_DNA"/>
</dbReference>
<name>A0AA39FVL5_9HYME</name>
<dbReference type="InterPro" id="IPR016181">
    <property type="entry name" value="Acyl_CoA_acyltransferase"/>
</dbReference>
<dbReference type="SUPFAM" id="SSF55729">
    <property type="entry name" value="Acyl-CoA N-acyltransferases (Nat)"/>
    <property type="match status" value="1"/>
</dbReference>
<keyword evidence="2" id="KW-0472">Membrane</keyword>
<dbReference type="InterPro" id="IPR000182">
    <property type="entry name" value="GNAT_dom"/>
</dbReference>
<keyword evidence="1" id="KW-0808">Transferase</keyword>
<evidence type="ECO:0000256" key="1">
    <source>
        <dbReference type="ARBA" id="ARBA00022679"/>
    </source>
</evidence>
<feature type="domain" description="N-acetyltransferase" evidence="3">
    <location>
        <begin position="66"/>
        <end position="222"/>
    </location>
</feature>
<dbReference type="PROSITE" id="PS51186">
    <property type="entry name" value="GNAT"/>
    <property type="match status" value="1"/>
</dbReference>
<comment type="caution">
    <text evidence="4">The sequence shown here is derived from an EMBL/GenBank/DDBJ whole genome shotgun (WGS) entry which is preliminary data.</text>
</comment>
<dbReference type="AlphaFoldDB" id="A0AA39FVL5"/>
<reference evidence="4" key="2">
    <citation type="submission" date="2023-03" db="EMBL/GenBank/DDBJ databases">
        <authorList>
            <person name="Inwood S.N."/>
            <person name="Skelly J.G."/>
            <person name="Guhlin J."/>
            <person name="Harrop T.W.R."/>
            <person name="Goldson S.G."/>
            <person name="Dearden P.K."/>
        </authorList>
    </citation>
    <scope>NUCLEOTIDE SEQUENCE</scope>
    <source>
        <strain evidence="4">Irish</strain>
        <tissue evidence="4">Whole body</tissue>
    </source>
</reference>
<dbReference type="GO" id="GO:0008080">
    <property type="term" value="F:N-acetyltransferase activity"/>
    <property type="evidence" value="ECO:0007669"/>
    <property type="project" value="InterPro"/>
</dbReference>
<keyword evidence="5" id="KW-1185">Reference proteome</keyword>
<reference evidence="4" key="1">
    <citation type="journal article" date="2023" name="bioRxiv">
        <title>Scaffold-level genome assemblies of two parasitoid biocontrol wasps reveal the parthenogenesis mechanism and an associated novel virus.</title>
        <authorList>
            <person name="Inwood S."/>
            <person name="Skelly J."/>
            <person name="Guhlin J."/>
            <person name="Harrop T."/>
            <person name="Goldson S."/>
            <person name="Dearden P."/>
        </authorList>
    </citation>
    <scope>NUCLEOTIDE SEQUENCE</scope>
    <source>
        <strain evidence="4">Irish</strain>
        <tissue evidence="4">Whole body</tissue>
    </source>
</reference>
<sequence length="242" mass="28041">MSHIIVIRRYRPGDELGCREIIKETIMFIFFGMPFTICFFVIPIVVVVIYIATYLAFMLVVSEINQEISNIPRIYMSNAFSCFWVAESFEPLLMTRNPKDIYYTVMDEKQFRESNIDVSSQAKKIVGTIGLLKSHKVAKGAWIKRLCVHKNYQQKGVGSCLLSAAVQFAIDEGYSCADLIFTEYNENYRKLYGKKGFELKQMYHRPIIGPIVSVLIYELSYQIKSEHEYVGNNGKRNIFRTE</sequence>
<gene>
    <name evidence="4" type="ORF">PV328_000605</name>
</gene>
<keyword evidence="2" id="KW-1133">Transmembrane helix</keyword>
<evidence type="ECO:0000256" key="2">
    <source>
        <dbReference type="SAM" id="Phobius"/>
    </source>
</evidence>
<dbReference type="Gene3D" id="3.40.630.30">
    <property type="match status" value="1"/>
</dbReference>
<dbReference type="Proteomes" id="UP001168990">
    <property type="component" value="Unassembled WGS sequence"/>
</dbReference>
<accession>A0AA39FVL5</accession>
<evidence type="ECO:0000313" key="5">
    <source>
        <dbReference type="Proteomes" id="UP001168990"/>
    </source>
</evidence>
<dbReference type="PANTHER" id="PTHR13947:SF37">
    <property type="entry name" value="LD18367P"/>
    <property type="match status" value="1"/>
</dbReference>
<protein>
    <recommendedName>
        <fullName evidence="3">N-acetyltransferase domain-containing protein</fullName>
    </recommendedName>
</protein>
<proteinExistence type="predicted"/>